<keyword evidence="8 10" id="KW-0472">Membrane</keyword>
<dbReference type="Proteomes" id="UP000075902">
    <property type="component" value="Unassembled WGS sequence"/>
</dbReference>
<evidence type="ECO:0000256" key="5">
    <source>
        <dbReference type="ARBA" id="ARBA00022741"/>
    </source>
</evidence>
<name>A0A182TEF9_9DIPT</name>
<keyword evidence="4 10" id="KW-0812">Transmembrane</keyword>
<dbReference type="PROSITE" id="PS00211">
    <property type="entry name" value="ABC_TRANSPORTER_1"/>
    <property type="match status" value="2"/>
</dbReference>
<dbReference type="CDD" id="cd03244">
    <property type="entry name" value="ABCC_MRP_domain2"/>
    <property type="match status" value="1"/>
</dbReference>
<dbReference type="SUPFAM" id="SSF90123">
    <property type="entry name" value="ABC transporter transmembrane region"/>
    <property type="match status" value="2"/>
</dbReference>
<dbReference type="STRING" id="34690.A0A182TEF9"/>
<dbReference type="FunFam" id="3.40.50.300:FF:000163">
    <property type="entry name" value="Multidrug resistance-associated protein member 4"/>
    <property type="match status" value="1"/>
</dbReference>
<feature type="transmembrane region" description="Helical" evidence="10">
    <location>
        <begin position="830"/>
        <end position="852"/>
    </location>
</feature>
<dbReference type="InterPro" id="IPR003439">
    <property type="entry name" value="ABC_transporter-like_ATP-bd"/>
</dbReference>
<feature type="transmembrane region" description="Helical" evidence="10">
    <location>
        <begin position="93"/>
        <end position="113"/>
    </location>
</feature>
<feature type="transmembrane region" description="Helical" evidence="10">
    <location>
        <begin position="1036"/>
        <end position="1060"/>
    </location>
</feature>
<dbReference type="CDD" id="cd18579">
    <property type="entry name" value="ABC_6TM_ABCC_D1"/>
    <property type="match status" value="1"/>
</dbReference>
<keyword evidence="14" id="KW-1185">Reference proteome</keyword>
<protein>
    <submittedName>
        <fullName evidence="13">Uncharacterized protein</fullName>
    </submittedName>
</protein>
<evidence type="ECO:0000256" key="2">
    <source>
        <dbReference type="ARBA" id="ARBA00009726"/>
    </source>
</evidence>
<dbReference type="Pfam" id="PF00005">
    <property type="entry name" value="ABC_tran"/>
    <property type="match status" value="2"/>
</dbReference>
<dbReference type="GO" id="GO:0016020">
    <property type="term" value="C:membrane"/>
    <property type="evidence" value="ECO:0007669"/>
    <property type="project" value="UniProtKB-SubCell"/>
</dbReference>
<evidence type="ECO:0000256" key="10">
    <source>
        <dbReference type="SAM" id="Phobius"/>
    </source>
</evidence>
<dbReference type="InterPro" id="IPR044746">
    <property type="entry name" value="ABCC_6TM_D1"/>
</dbReference>
<evidence type="ECO:0000313" key="13">
    <source>
        <dbReference type="EnsemblMetazoa" id="AMEC000852-PA"/>
    </source>
</evidence>
<comment type="similarity">
    <text evidence="2">Belongs to the ABC transporter superfamily. ABCC family. Conjugate transporter (TC 3.A.1.208) subfamily.</text>
</comment>
<reference evidence="13" key="2">
    <citation type="submission" date="2020-05" db="UniProtKB">
        <authorList>
            <consortium name="EnsemblMetazoa"/>
        </authorList>
    </citation>
    <scope>IDENTIFICATION</scope>
    <source>
        <strain evidence="13">CM1001059</strain>
    </source>
</reference>
<evidence type="ECO:0000256" key="4">
    <source>
        <dbReference type="ARBA" id="ARBA00022692"/>
    </source>
</evidence>
<sequence length="1405" mass="155939">MEATRIRLSPNPRQKANFLSVLTFWWTVDMFRKGYNQTFDISDLYTPLEEDRADRLGNRLERQWHRQLERQHHTPSHSPSLVRAIFRTLWKEWVTLSVLAFFAEVVLRLLQPIFLGRMLLYFREGSNVTREDALYYACCMVAVRAIIVLCDNQYGILSVLTGVKAKIAVCSVVYRKSLRLARNALGDTSPGKMVNLMSNDVNRFDIASYLVCFMWTSPLVMLLASVLLWYEIGWSGVAGLVAIVIITPIQCELGGRREQFYLKTGFTGKIVIQILSFSFNRTTDERIRLMDEIIAGIAVIKLYAWERPFAKLISQARRNEMREVLKSGYLRALYMSFQLFTTRAAILGVMLAFIALDEDIAAAKVFVAASYLSNVSYTMAGLFGRGIAELGEGLVATRRLQRFLEYDEVQAPAKPNQASGKEKENGTVSEARRLLNEPTDGPLPDGVAIQLRALTARWTVPGELDSERVKAVPPATLSELNVQFRRGSLIGIVGPVGSGKSSVLQVLLRELPVESGRLQLARGCSIAYASQEPWLFTGSLRQNVLFGESLDQYRYRQVLKVCALQPDLAHLPAGDMTVIGERGVSLSGGQKARICLARAVYRKADVYLLDDPLSAVDAHVAKHLFELCIGNGGFLKRRNPNATRILVTHQVHFLKQADWVVVMKEGRVEAQGTPQELQQRGIELEHLEPSSECTDGDASTHPASNRTISHTSTASTVTVDSVTLEEFNAGDGDEQEAAKNKFEASSQGTVPGSVFLQYASSAGSWLIFVGLVLLFAITQLIVSVADWWLSYWTALEETAGSGRPMAPDRNQTQQQADDPTSHHLSRETCVLVHATLVGTIFFVAILRAFGFYKACARASQSIHDAVFSGFIGARMRFFETNASGRILNRFSKDMGAMDDMLPKSILDATQTLLMFAGAMLVVVFVQPFFMVPIMLLFVVLLFARRVYLRTSQNTRRLEGISKPDTQAATNLFVIVCGTLLFHCFSARSPIFTHIAATLTGLPTIRSYGVQELLIREFDTHQNVNTGAYFMFHSGRIAFGLFLDSIFFLFLAIVTFSYLMLDEDAVGARVGLAITQIGSIGSQLQFGIRQSAEMFNHLIAVERLLEYRELPAERSGRSPPKAPQTVAPLPVVPVPADWPQHGRIEFRNVCFRYAEHDVAVLHRLCFAVAAQEKVGIVGRTGAGKSSLIAALFRMALVEGDILIDGTDTAHVPLEQLRSHISIIPQDPVLFSGTLRRNLDPFESYPDEALWRALELVELRELASESSAGLGLQAYVAAGGQNFSVGQRQLLCLARAILRGNRILVLDEATANVDPDTDRLIQRTIREQFAQCTVLTIAHRLNTIMDYDRVLVMSDGTAVEFGRPAELLAREDGAFRSIVLATGRDEADSLMNMVHNLEQGAAGGMKQ</sequence>
<feature type="domain" description="ABC transmembrane type-1" evidence="12">
    <location>
        <begin position="96"/>
        <end position="384"/>
    </location>
</feature>
<evidence type="ECO:0000256" key="9">
    <source>
        <dbReference type="SAM" id="MobiDB-lite"/>
    </source>
</evidence>
<dbReference type="CDD" id="cd03250">
    <property type="entry name" value="ABCC_MRP_domain1"/>
    <property type="match status" value="1"/>
</dbReference>
<dbReference type="InterPro" id="IPR017871">
    <property type="entry name" value="ABC_transporter-like_CS"/>
</dbReference>
<evidence type="ECO:0000256" key="1">
    <source>
        <dbReference type="ARBA" id="ARBA00004141"/>
    </source>
</evidence>
<keyword evidence="3" id="KW-0813">Transport</keyword>
<feature type="region of interest" description="Disordered" evidence="9">
    <location>
        <begin position="800"/>
        <end position="821"/>
    </location>
</feature>
<feature type="transmembrane region" description="Helical" evidence="10">
    <location>
        <begin position="236"/>
        <end position="253"/>
    </location>
</feature>
<dbReference type="PANTHER" id="PTHR24223:SF456">
    <property type="entry name" value="MULTIDRUG RESISTANCE-ASSOCIATED PROTEIN LETHAL(2)03659"/>
    <property type="match status" value="1"/>
</dbReference>
<keyword evidence="7 10" id="KW-1133">Transmembrane helix</keyword>
<keyword evidence="5" id="KW-0547">Nucleotide-binding</keyword>
<evidence type="ECO:0000256" key="8">
    <source>
        <dbReference type="ARBA" id="ARBA00023136"/>
    </source>
</evidence>
<dbReference type="GO" id="GO:0005524">
    <property type="term" value="F:ATP binding"/>
    <property type="evidence" value="ECO:0007669"/>
    <property type="project" value="UniProtKB-KW"/>
</dbReference>
<dbReference type="GO" id="GO:0016887">
    <property type="term" value="F:ATP hydrolysis activity"/>
    <property type="evidence" value="ECO:0007669"/>
    <property type="project" value="InterPro"/>
</dbReference>
<feature type="transmembrane region" description="Helical" evidence="10">
    <location>
        <begin position="133"/>
        <end position="150"/>
    </location>
</feature>
<dbReference type="Pfam" id="PF00664">
    <property type="entry name" value="ABC_membrane"/>
    <property type="match status" value="2"/>
</dbReference>
<comment type="subcellular location">
    <subcellularLocation>
        <location evidence="1">Membrane</location>
        <topology evidence="1">Multi-pass membrane protein</topology>
    </subcellularLocation>
</comment>
<dbReference type="FunFam" id="3.40.50.300:FF:002978">
    <property type="entry name" value="Putative multidrug resistance-associated protein lethal(2)03659-like Protein"/>
    <property type="match status" value="1"/>
</dbReference>
<dbReference type="SMART" id="SM00382">
    <property type="entry name" value="AAA"/>
    <property type="match status" value="2"/>
</dbReference>
<evidence type="ECO:0000259" key="11">
    <source>
        <dbReference type="PROSITE" id="PS50893"/>
    </source>
</evidence>
<reference evidence="14" key="1">
    <citation type="submission" date="2014-01" db="EMBL/GenBank/DDBJ databases">
        <title>The Genome Sequence of Anopheles melas CM1001059_A (V2).</title>
        <authorList>
            <consortium name="The Broad Institute Genomics Platform"/>
            <person name="Neafsey D.E."/>
            <person name="Besansky N."/>
            <person name="Howell P."/>
            <person name="Walton C."/>
            <person name="Young S.K."/>
            <person name="Zeng Q."/>
            <person name="Gargeya S."/>
            <person name="Fitzgerald M."/>
            <person name="Haas B."/>
            <person name="Abouelleil A."/>
            <person name="Allen A.W."/>
            <person name="Alvarado L."/>
            <person name="Arachchi H.M."/>
            <person name="Berlin A.M."/>
            <person name="Chapman S.B."/>
            <person name="Gainer-Dewar J."/>
            <person name="Goldberg J."/>
            <person name="Griggs A."/>
            <person name="Gujja S."/>
            <person name="Hansen M."/>
            <person name="Howarth C."/>
            <person name="Imamovic A."/>
            <person name="Ireland A."/>
            <person name="Larimer J."/>
            <person name="McCowan C."/>
            <person name="Murphy C."/>
            <person name="Pearson M."/>
            <person name="Poon T.W."/>
            <person name="Priest M."/>
            <person name="Roberts A."/>
            <person name="Saif S."/>
            <person name="Shea T."/>
            <person name="Sisk P."/>
            <person name="Sykes S."/>
            <person name="Wortman J."/>
            <person name="Nusbaum C."/>
            <person name="Birren B."/>
        </authorList>
    </citation>
    <scope>NUCLEOTIDE SEQUENCE [LARGE SCALE GENOMIC DNA]</scope>
    <source>
        <strain evidence="14">CM1001059</strain>
    </source>
</reference>
<dbReference type="FunFam" id="1.20.1560.10:FF:000026">
    <property type="entry name" value="Multidrug resistance-associated protein lethal(2)03659"/>
    <property type="match status" value="1"/>
</dbReference>
<dbReference type="Gene3D" id="3.40.50.300">
    <property type="entry name" value="P-loop containing nucleotide triphosphate hydrolases"/>
    <property type="match status" value="2"/>
</dbReference>
<dbReference type="SUPFAM" id="SSF52540">
    <property type="entry name" value="P-loop containing nucleoside triphosphate hydrolases"/>
    <property type="match status" value="2"/>
</dbReference>
<organism evidence="13 14">
    <name type="scientific">Anopheles melas</name>
    <dbReference type="NCBI Taxonomy" id="34690"/>
    <lineage>
        <taxon>Eukaryota</taxon>
        <taxon>Metazoa</taxon>
        <taxon>Ecdysozoa</taxon>
        <taxon>Arthropoda</taxon>
        <taxon>Hexapoda</taxon>
        <taxon>Insecta</taxon>
        <taxon>Pterygota</taxon>
        <taxon>Neoptera</taxon>
        <taxon>Endopterygota</taxon>
        <taxon>Diptera</taxon>
        <taxon>Nematocera</taxon>
        <taxon>Culicoidea</taxon>
        <taxon>Culicidae</taxon>
        <taxon>Anophelinae</taxon>
        <taxon>Anopheles</taxon>
    </lineage>
</organism>
<dbReference type="InterPro" id="IPR050173">
    <property type="entry name" value="ABC_transporter_C-like"/>
</dbReference>
<evidence type="ECO:0000256" key="6">
    <source>
        <dbReference type="ARBA" id="ARBA00022840"/>
    </source>
</evidence>
<accession>A0A182TEF9</accession>
<feature type="compositionally biased region" description="Polar residues" evidence="9">
    <location>
        <begin position="809"/>
        <end position="818"/>
    </location>
</feature>
<dbReference type="InterPro" id="IPR036640">
    <property type="entry name" value="ABC1_TM_sf"/>
</dbReference>
<dbReference type="PROSITE" id="PS50929">
    <property type="entry name" value="ABC_TM1F"/>
    <property type="match status" value="2"/>
</dbReference>
<proteinExistence type="inferred from homology"/>
<dbReference type="Gene3D" id="1.20.1560.10">
    <property type="entry name" value="ABC transporter type 1, transmembrane domain"/>
    <property type="match status" value="2"/>
</dbReference>
<dbReference type="InterPro" id="IPR011527">
    <property type="entry name" value="ABC1_TM_dom"/>
</dbReference>
<dbReference type="PANTHER" id="PTHR24223">
    <property type="entry name" value="ATP-BINDING CASSETTE SUB-FAMILY C"/>
    <property type="match status" value="1"/>
</dbReference>
<feature type="domain" description="ABC transmembrane type-1" evidence="12">
    <location>
        <begin position="836"/>
        <end position="1102"/>
    </location>
</feature>
<feature type="domain" description="ABC transporter" evidence="11">
    <location>
        <begin position="1143"/>
        <end position="1378"/>
    </location>
</feature>
<dbReference type="InterPro" id="IPR003593">
    <property type="entry name" value="AAA+_ATPase"/>
</dbReference>
<dbReference type="VEuPathDB" id="VectorBase:AMEC000852"/>
<dbReference type="PROSITE" id="PS50893">
    <property type="entry name" value="ABC_TRANSPORTER_2"/>
    <property type="match status" value="2"/>
</dbReference>
<evidence type="ECO:0000259" key="12">
    <source>
        <dbReference type="PROSITE" id="PS50929"/>
    </source>
</evidence>
<evidence type="ECO:0000256" key="3">
    <source>
        <dbReference type="ARBA" id="ARBA00022448"/>
    </source>
</evidence>
<dbReference type="GO" id="GO:0140359">
    <property type="term" value="F:ABC-type transporter activity"/>
    <property type="evidence" value="ECO:0007669"/>
    <property type="project" value="InterPro"/>
</dbReference>
<feature type="transmembrane region" description="Helical" evidence="10">
    <location>
        <begin position="332"/>
        <end position="355"/>
    </location>
</feature>
<dbReference type="InterPro" id="IPR027417">
    <property type="entry name" value="P-loop_NTPase"/>
</dbReference>
<evidence type="ECO:0000313" key="14">
    <source>
        <dbReference type="Proteomes" id="UP000075902"/>
    </source>
</evidence>
<feature type="transmembrane region" description="Helical" evidence="10">
    <location>
        <begin position="929"/>
        <end position="947"/>
    </location>
</feature>
<feature type="transmembrane region" description="Helical" evidence="10">
    <location>
        <begin position="206"/>
        <end position="230"/>
    </location>
</feature>
<feature type="transmembrane region" description="Helical" evidence="10">
    <location>
        <begin position="765"/>
        <end position="789"/>
    </location>
</feature>
<feature type="domain" description="ABC transporter" evidence="11">
    <location>
        <begin position="449"/>
        <end position="690"/>
    </location>
</feature>
<keyword evidence="6" id="KW-0067">ATP-binding</keyword>
<feature type="region of interest" description="Disordered" evidence="9">
    <location>
        <begin position="689"/>
        <end position="712"/>
    </location>
</feature>
<dbReference type="EnsemblMetazoa" id="AMEC000852-RA">
    <property type="protein sequence ID" value="AMEC000852-PA"/>
    <property type="gene ID" value="AMEC000852"/>
</dbReference>
<evidence type="ECO:0000256" key="7">
    <source>
        <dbReference type="ARBA" id="ARBA00022989"/>
    </source>
</evidence>